<feature type="non-terminal residue" evidence="1">
    <location>
        <position position="279"/>
    </location>
</feature>
<protein>
    <recommendedName>
        <fullName evidence="2">Bacteriophage/plasmid primase P4 C-terminal domain-containing protein</fullName>
    </recommendedName>
</protein>
<dbReference type="AlphaFoldDB" id="X1LTB0"/>
<evidence type="ECO:0008006" key="2">
    <source>
        <dbReference type="Google" id="ProtNLM"/>
    </source>
</evidence>
<comment type="caution">
    <text evidence="1">The sequence shown here is derived from an EMBL/GenBank/DDBJ whole genome shotgun (WGS) entry which is preliminary data.</text>
</comment>
<reference evidence="1" key="1">
    <citation type="journal article" date="2014" name="Front. Microbiol.">
        <title>High frequency of phylogenetically diverse reductive dehalogenase-homologous genes in deep subseafloor sedimentary metagenomes.</title>
        <authorList>
            <person name="Kawai M."/>
            <person name="Futagami T."/>
            <person name="Toyoda A."/>
            <person name="Takaki Y."/>
            <person name="Nishi S."/>
            <person name="Hori S."/>
            <person name="Arai W."/>
            <person name="Tsubouchi T."/>
            <person name="Morono Y."/>
            <person name="Uchiyama I."/>
            <person name="Ito T."/>
            <person name="Fujiyama A."/>
            <person name="Inagaki F."/>
            <person name="Takami H."/>
        </authorList>
    </citation>
    <scope>NUCLEOTIDE SEQUENCE</scope>
    <source>
        <strain evidence="1">Expedition CK06-06</strain>
    </source>
</reference>
<name>X1LTB0_9ZZZZ</name>
<evidence type="ECO:0000313" key="1">
    <source>
        <dbReference type="EMBL" id="GAI22338.1"/>
    </source>
</evidence>
<organism evidence="1">
    <name type="scientific">marine sediment metagenome</name>
    <dbReference type="NCBI Taxonomy" id="412755"/>
    <lineage>
        <taxon>unclassified sequences</taxon>
        <taxon>metagenomes</taxon>
        <taxon>ecological metagenomes</taxon>
    </lineage>
</organism>
<proteinExistence type="predicted"/>
<sequence length="279" mass="31710">VLWVIDKTEPERWQKIDPEYMDLVRNWLCGNILLKTSGADQERLEGRGRDLITPAGEVVARAADSASRQALQEYLDGILGEAELIESPQDILRLEAYMKGLAFTLHGDSTSDLSRVLRLPGLVNQKDAKNPCLCHIVHWEPDRRFTPMDFDDYQAEIRESEPKRAGEAKKWPQRSDEFNTLAIEKLMGSCGFMQHCRDDADALSEPHWWSMVHILAVLGNPGRERIHELSAPYYRYTEEETEQKIKEALKAADKEIGPHTCAFIGEDLGFACPEDCLAK</sequence>
<accession>X1LTB0</accession>
<feature type="non-terminal residue" evidence="1">
    <location>
        <position position="1"/>
    </location>
</feature>
<dbReference type="EMBL" id="BARV01018677">
    <property type="protein sequence ID" value="GAI22338.1"/>
    <property type="molecule type" value="Genomic_DNA"/>
</dbReference>
<gene>
    <name evidence="1" type="ORF">S06H3_31526</name>
</gene>